<dbReference type="PANTHER" id="PTHR33231:SF1">
    <property type="entry name" value="30S RIBOSOMAL PROTEIN"/>
    <property type="match status" value="1"/>
</dbReference>
<dbReference type="InterPro" id="IPR050574">
    <property type="entry name" value="HPF/YfiA_ribosome-assoc"/>
</dbReference>
<dbReference type="EMBL" id="AP024926">
    <property type="protein sequence ID" value="BCZ87201.1"/>
    <property type="molecule type" value="Genomic_DNA"/>
</dbReference>
<name>A0A1J1EKV3_THETH</name>
<comment type="function">
    <text evidence="3">Required for dimerization of active 70S ribosomes into 100S ribosomes in stationary phase; 100S ribosomes are translationally inactive and sometimes present during exponential growth.</text>
</comment>
<dbReference type="InterPro" id="IPR038416">
    <property type="entry name" value="Ribosom_S30AE_C_sf"/>
</dbReference>
<dbReference type="HAMAP" id="MF_00839">
    <property type="entry name" value="HPF"/>
    <property type="match status" value="1"/>
</dbReference>
<dbReference type="InterPro" id="IPR036567">
    <property type="entry name" value="RHF-like"/>
</dbReference>
<keyword evidence="2 3" id="KW-0810">Translation regulation</keyword>
<protein>
    <recommendedName>
        <fullName evidence="3">Ribosome hibernation promoting factor</fullName>
        <shortName evidence="3">HPF</shortName>
    </recommendedName>
</protein>
<keyword evidence="1 3" id="KW-0963">Cytoplasm</keyword>
<evidence type="ECO:0000256" key="2">
    <source>
        <dbReference type="ARBA" id="ARBA00022845"/>
    </source>
</evidence>
<dbReference type="NCBIfam" id="TIGR00741">
    <property type="entry name" value="yfiA"/>
    <property type="match status" value="1"/>
</dbReference>
<dbReference type="Gene3D" id="3.30.505.50">
    <property type="entry name" value="Sigma 54 modulation/S30EA ribosomal protein, C-terminal domain"/>
    <property type="match status" value="1"/>
</dbReference>
<accession>A0A1J1EKV3</accession>
<dbReference type="CDD" id="cd00552">
    <property type="entry name" value="RaiA"/>
    <property type="match status" value="1"/>
</dbReference>
<gene>
    <name evidence="3" type="primary">hpf</name>
    <name evidence="4" type="ORF">TthAA11_13830</name>
</gene>
<dbReference type="GO" id="GO:0022627">
    <property type="term" value="C:cytosolic small ribosomal subunit"/>
    <property type="evidence" value="ECO:0007669"/>
    <property type="project" value="TreeGrafter"/>
</dbReference>
<dbReference type="RefSeq" id="WP_096412451.1">
    <property type="nucleotide sequence ID" value="NZ_AP019792.1"/>
</dbReference>
<sequence>MNIYKLIGRNLEITDAIRDYVEKKLARLDRYQDGELMAKVVLSLAGSPHVERKARAEIQVDLPGGLVRVEEEDADLYAAIDRAVDRLETQVKRFRERRYVGKRHSYQGPPPPEVRDLEALRKPEEEEGPRIVRVKRFEMKPMDPEEAAFQMEALGHSFFVFRNAKTDEINVIYRRKDGNYGLIEPA</sequence>
<reference evidence="4" key="1">
    <citation type="submission" date="2021-07" db="EMBL/GenBank/DDBJ databases">
        <title>Complete genome sequences of four Thermus thermophilus strains isolated from Arima Hot Spring in Japan.</title>
        <authorList>
            <person name="Tomariguchi N."/>
            <person name="Ueno Y."/>
            <person name="Miyazaki K."/>
        </authorList>
    </citation>
    <scope>NUCLEOTIDE SEQUENCE</scope>
    <source>
        <strain evidence="4">AA1-1</strain>
    </source>
</reference>
<dbReference type="SUPFAM" id="SSF69754">
    <property type="entry name" value="Ribosome binding protein Y (YfiA homologue)"/>
    <property type="match status" value="1"/>
</dbReference>
<dbReference type="PANTHER" id="PTHR33231">
    <property type="entry name" value="30S RIBOSOMAL PROTEIN"/>
    <property type="match status" value="1"/>
</dbReference>
<evidence type="ECO:0000256" key="3">
    <source>
        <dbReference type="HAMAP-Rule" id="MF_00839"/>
    </source>
</evidence>
<dbReference type="FunFam" id="3.30.505.50:FF:000001">
    <property type="entry name" value="Ribosome hibernation promoting factor"/>
    <property type="match status" value="1"/>
</dbReference>
<comment type="subunit">
    <text evidence="3">Interacts with 100S ribosomes.</text>
</comment>
<dbReference type="InterPro" id="IPR003489">
    <property type="entry name" value="RHF/RaiA"/>
</dbReference>
<dbReference type="InterPro" id="IPR034694">
    <property type="entry name" value="HPF_long/plastid"/>
</dbReference>
<dbReference type="Proteomes" id="UP000825379">
    <property type="component" value="Chromosome"/>
</dbReference>
<dbReference type="AlphaFoldDB" id="A0A1J1EKV3"/>
<dbReference type="Pfam" id="PF02482">
    <property type="entry name" value="Ribosomal_S30AE"/>
    <property type="match status" value="1"/>
</dbReference>
<dbReference type="Gene3D" id="3.30.160.100">
    <property type="entry name" value="Ribosome hibernation promotion factor-like"/>
    <property type="match status" value="1"/>
</dbReference>
<dbReference type="GO" id="GO:0045900">
    <property type="term" value="P:negative regulation of translational elongation"/>
    <property type="evidence" value="ECO:0007669"/>
    <property type="project" value="TreeGrafter"/>
</dbReference>
<dbReference type="Pfam" id="PF16321">
    <property type="entry name" value="Ribosom_S30AE_C"/>
    <property type="match status" value="1"/>
</dbReference>
<organism evidence="4 5">
    <name type="scientific">Thermus thermophilus</name>
    <dbReference type="NCBI Taxonomy" id="274"/>
    <lineage>
        <taxon>Bacteria</taxon>
        <taxon>Thermotogati</taxon>
        <taxon>Deinococcota</taxon>
        <taxon>Deinococci</taxon>
        <taxon>Thermales</taxon>
        <taxon>Thermaceae</taxon>
        <taxon>Thermus</taxon>
    </lineage>
</organism>
<dbReference type="GO" id="GO:0043024">
    <property type="term" value="F:ribosomal small subunit binding"/>
    <property type="evidence" value="ECO:0007669"/>
    <property type="project" value="TreeGrafter"/>
</dbReference>
<proteinExistence type="inferred from homology"/>
<evidence type="ECO:0000256" key="1">
    <source>
        <dbReference type="ARBA" id="ARBA00022490"/>
    </source>
</evidence>
<comment type="similarity">
    <text evidence="3">Belongs to the HPF/YfiA ribosome-associated protein family. Long HPF subfamily.</text>
</comment>
<evidence type="ECO:0000313" key="4">
    <source>
        <dbReference type="EMBL" id="BCZ87201.1"/>
    </source>
</evidence>
<evidence type="ECO:0000313" key="5">
    <source>
        <dbReference type="Proteomes" id="UP000825379"/>
    </source>
</evidence>
<comment type="subcellular location">
    <subcellularLocation>
        <location evidence="3">Cytoplasm</location>
    </subcellularLocation>
</comment>
<dbReference type="InterPro" id="IPR032528">
    <property type="entry name" value="Ribosom_S30AE_C"/>
</dbReference>